<name>A0ABP8R847_9ACTN</name>
<keyword evidence="4" id="KW-1185">Reference proteome</keyword>
<dbReference type="Proteomes" id="UP001500503">
    <property type="component" value="Unassembled WGS sequence"/>
</dbReference>
<organism evidence="3 4">
    <name type="scientific">Actinoallomurus oryzae</name>
    <dbReference type="NCBI Taxonomy" id="502180"/>
    <lineage>
        <taxon>Bacteria</taxon>
        <taxon>Bacillati</taxon>
        <taxon>Actinomycetota</taxon>
        <taxon>Actinomycetes</taxon>
        <taxon>Streptosporangiales</taxon>
        <taxon>Thermomonosporaceae</taxon>
        <taxon>Actinoallomurus</taxon>
    </lineage>
</organism>
<feature type="signal peptide" evidence="2">
    <location>
        <begin position="1"/>
        <end position="29"/>
    </location>
</feature>
<dbReference type="RefSeq" id="WP_345475528.1">
    <property type="nucleotide sequence ID" value="NZ_BAABHF010000067.1"/>
</dbReference>
<evidence type="ECO:0000256" key="1">
    <source>
        <dbReference type="SAM" id="MobiDB-lite"/>
    </source>
</evidence>
<evidence type="ECO:0000313" key="3">
    <source>
        <dbReference type="EMBL" id="GAA4520727.1"/>
    </source>
</evidence>
<keyword evidence="2" id="KW-0732">Signal</keyword>
<proteinExistence type="predicted"/>
<accession>A0ABP8R847</accession>
<sequence>MLIRRFSAIAILIAGATVTFGMAPTPAGASTCGDLCVHVTGTRHYSGQPSRRSGGGGRGGNGGKAAPLPCPGAVNCNALGAGNAPAAVQRVPTIDVAYDARARLILPAPHVHTSPAGKTYVQLKTGLWVDPGDFAHEEASAPLFGTTVTAVADPKDITWNMGESSVTCTTAGSRTGTACGYTYQRSSAGQPNGKYAISVTVTWNIYWTCQGDCDAERGYFPDRTTSMTTNDTLAVGEVQTESRPG</sequence>
<feature type="region of interest" description="Disordered" evidence="1">
    <location>
        <begin position="43"/>
        <end position="64"/>
    </location>
</feature>
<comment type="caution">
    <text evidence="3">The sequence shown here is derived from an EMBL/GenBank/DDBJ whole genome shotgun (WGS) entry which is preliminary data.</text>
</comment>
<evidence type="ECO:0000313" key="4">
    <source>
        <dbReference type="Proteomes" id="UP001500503"/>
    </source>
</evidence>
<reference evidence="4" key="1">
    <citation type="journal article" date="2019" name="Int. J. Syst. Evol. Microbiol.">
        <title>The Global Catalogue of Microorganisms (GCM) 10K type strain sequencing project: providing services to taxonomists for standard genome sequencing and annotation.</title>
        <authorList>
            <consortium name="The Broad Institute Genomics Platform"/>
            <consortium name="The Broad Institute Genome Sequencing Center for Infectious Disease"/>
            <person name="Wu L."/>
            <person name="Ma J."/>
        </authorList>
    </citation>
    <scope>NUCLEOTIDE SEQUENCE [LARGE SCALE GENOMIC DNA]</scope>
    <source>
        <strain evidence="4">JCM 17933</strain>
    </source>
</reference>
<protein>
    <submittedName>
        <fullName evidence="3">Uncharacterized protein</fullName>
    </submittedName>
</protein>
<evidence type="ECO:0000256" key="2">
    <source>
        <dbReference type="SAM" id="SignalP"/>
    </source>
</evidence>
<gene>
    <name evidence="3" type="ORF">GCM10023191_098070</name>
</gene>
<feature type="compositionally biased region" description="Gly residues" evidence="1">
    <location>
        <begin position="53"/>
        <end position="63"/>
    </location>
</feature>
<dbReference type="EMBL" id="BAABHF010000067">
    <property type="protein sequence ID" value="GAA4520727.1"/>
    <property type="molecule type" value="Genomic_DNA"/>
</dbReference>
<feature type="chain" id="PRO_5046336277" evidence="2">
    <location>
        <begin position="30"/>
        <end position="245"/>
    </location>
</feature>